<feature type="domain" description="Sec23/Sec24 beta-sandwich" evidence="7">
    <location>
        <begin position="371"/>
        <end position="464"/>
    </location>
</feature>
<keyword evidence="9" id="KW-1185">Reference proteome</keyword>
<evidence type="ECO:0000259" key="5">
    <source>
        <dbReference type="Pfam" id="PF04811"/>
    </source>
</evidence>
<evidence type="ECO:0000259" key="6">
    <source>
        <dbReference type="Pfam" id="PF04815"/>
    </source>
</evidence>
<dbReference type="InterPro" id="IPR050550">
    <property type="entry name" value="SEC23_SEC24_subfamily"/>
</dbReference>
<dbReference type="GO" id="GO:0008270">
    <property type="term" value="F:zinc ion binding"/>
    <property type="evidence" value="ECO:0007669"/>
    <property type="project" value="InterPro"/>
</dbReference>
<dbReference type="InterPro" id="IPR036465">
    <property type="entry name" value="vWFA_dom_sf"/>
</dbReference>
<dbReference type="FunCoup" id="A0A2P6N4F5">
    <property type="interactions" value="33"/>
</dbReference>
<dbReference type="PANTHER" id="PTHR13803">
    <property type="entry name" value="SEC24-RELATED PROTEIN"/>
    <property type="match status" value="1"/>
</dbReference>
<dbReference type="OrthoDB" id="49016at2759"/>
<evidence type="ECO:0000256" key="1">
    <source>
        <dbReference type="ARBA" id="ARBA00008334"/>
    </source>
</evidence>
<dbReference type="SUPFAM" id="SSF53300">
    <property type="entry name" value="vWA-like"/>
    <property type="match status" value="1"/>
</dbReference>
<feature type="domain" description="Zinc finger Sec23/Sec24-type" evidence="4">
    <location>
        <begin position="72"/>
        <end position="103"/>
    </location>
</feature>
<evidence type="ECO:0000259" key="7">
    <source>
        <dbReference type="Pfam" id="PF08033"/>
    </source>
</evidence>
<dbReference type="Proteomes" id="UP000241769">
    <property type="component" value="Unassembled WGS sequence"/>
</dbReference>
<protein>
    <submittedName>
        <fullName evidence="8">Uncharacterized protein</fullName>
    </submittedName>
</protein>
<dbReference type="Pfam" id="PF08033">
    <property type="entry name" value="Sec23_BS"/>
    <property type="match status" value="1"/>
</dbReference>
<dbReference type="STRING" id="1890364.A0A2P6N4F5"/>
<accession>A0A2P6N4F5</accession>
<comment type="similarity">
    <text evidence="1">Belongs to the SEC23/SEC24 family. SEC24 subfamily.</text>
</comment>
<dbReference type="GO" id="GO:0090110">
    <property type="term" value="P:COPII-coated vesicle cargo loading"/>
    <property type="evidence" value="ECO:0007669"/>
    <property type="project" value="TreeGrafter"/>
</dbReference>
<evidence type="ECO:0000259" key="4">
    <source>
        <dbReference type="Pfam" id="PF04810"/>
    </source>
</evidence>
<comment type="caution">
    <text evidence="8">The sequence shown here is derived from an EMBL/GenBank/DDBJ whole genome shotgun (WGS) entry which is preliminary data.</text>
</comment>
<dbReference type="InterPro" id="IPR012990">
    <property type="entry name" value="Beta-sandwich_Sec23_24"/>
</dbReference>
<dbReference type="SUPFAM" id="SSF81995">
    <property type="entry name" value="beta-sandwich domain of Sec23/24"/>
    <property type="match status" value="1"/>
</dbReference>
<dbReference type="Pfam" id="PF04810">
    <property type="entry name" value="zf-Sec23_Sec24"/>
    <property type="match status" value="1"/>
</dbReference>
<feature type="domain" description="Sec23/Sec24 helical" evidence="6">
    <location>
        <begin position="476"/>
        <end position="578"/>
    </location>
</feature>
<dbReference type="InterPro" id="IPR006895">
    <property type="entry name" value="Znf_Sec23_Sec24"/>
</dbReference>
<dbReference type="InterPro" id="IPR036174">
    <property type="entry name" value="Znf_Sec23_Sec24_sf"/>
</dbReference>
<gene>
    <name evidence="8" type="ORF">PROFUN_00985</name>
</gene>
<name>A0A2P6N4F5_9EUKA</name>
<dbReference type="Pfam" id="PF04811">
    <property type="entry name" value="Sec23_trunk"/>
    <property type="match status" value="1"/>
</dbReference>
<proteinExistence type="inferred from homology"/>
<feature type="domain" description="Sec23/Sec24 trunk" evidence="5">
    <location>
        <begin position="135"/>
        <end position="353"/>
    </location>
</feature>
<dbReference type="GO" id="GO:0000149">
    <property type="term" value="F:SNARE binding"/>
    <property type="evidence" value="ECO:0007669"/>
    <property type="project" value="TreeGrafter"/>
</dbReference>
<keyword evidence="3" id="KW-0653">Protein transport</keyword>
<dbReference type="InParanoid" id="A0A2P6N4F5"/>
<dbReference type="PANTHER" id="PTHR13803:SF17">
    <property type="entry name" value="PROTEIN TRANSPORT PROTEIN SEC24"/>
    <property type="match status" value="1"/>
</dbReference>
<reference evidence="8 9" key="1">
    <citation type="journal article" date="2018" name="Genome Biol. Evol.">
        <title>Multiple Roots of Fruiting Body Formation in Amoebozoa.</title>
        <authorList>
            <person name="Hillmann F."/>
            <person name="Forbes G."/>
            <person name="Novohradska S."/>
            <person name="Ferling I."/>
            <person name="Riege K."/>
            <person name="Groth M."/>
            <person name="Westermann M."/>
            <person name="Marz M."/>
            <person name="Spaller T."/>
            <person name="Winckler T."/>
            <person name="Schaap P."/>
            <person name="Glockner G."/>
        </authorList>
    </citation>
    <scope>NUCLEOTIDE SEQUENCE [LARGE SCALE GENOMIC DNA]</scope>
    <source>
        <strain evidence="8 9">Jena</strain>
    </source>
</reference>
<dbReference type="EMBL" id="MDYQ01000207">
    <property type="protein sequence ID" value="PRP78812.1"/>
    <property type="molecule type" value="Genomic_DNA"/>
</dbReference>
<evidence type="ECO:0000313" key="8">
    <source>
        <dbReference type="EMBL" id="PRP78812.1"/>
    </source>
</evidence>
<dbReference type="Gene3D" id="2.30.30.380">
    <property type="entry name" value="Zn-finger domain of Sec23/24"/>
    <property type="match status" value="1"/>
</dbReference>
<keyword evidence="2" id="KW-0813">Transport</keyword>
<dbReference type="InterPro" id="IPR006900">
    <property type="entry name" value="Sec23/24_helical_dom"/>
</dbReference>
<organism evidence="8 9">
    <name type="scientific">Planoprotostelium fungivorum</name>
    <dbReference type="NCBI Taxonomy" id="1890364"/>
    <lineage>
        <taxon>Eukaryota</taxon>
        <taxon>Amoebozoa</taxon>
        <taxon>Evosea</taxon>
        <taxon>Variosea</taxon>
        <taxon>Cavosteliida</taxon>
        <taxon>Cavosteliaceae</taxon>
        <taxon>Planoprotostelium</taxon>
    </lineage>
</organism>
<dbReference type="GO" id="GO:0006886">
    <property type="term" value="P:intracellular protein transport"/>
    <property type="evidence" value="ECO:0007669"/>
    <property type="project" value="InterPro"/>
</dbReference>
<dbReference type="GO" id="GO:0030127">
    <property type="term" value="C:COPII vesicle coat"/>
    <property type="evidence" value="ECO:0007669"/>
    <property type="project" value="InterPro"/>
</dbReference>
<dbReference type="Gene3D" id="3.40.50.410">
    <property type="entry name" value="von Willebrand factor, type A domain"/>
    <property type="match status" value="1"/>
</dbReference>
<evidence type="ECO:0000256" key="2">
    <source>
        <dbReference type="ARBA" id="ARBA00022448"/>
    </source>
</evidence>
<evidence type="ECO:0000256" key="3">
    <source>
        <dbReference type="ARBA" id="ARBA00022927"/>
    </source>
</evidence>
<dbReference type="Pfam" id="PF04815">
    <property type="entry name" value="Sec23_helical"/>
    <property type="match status" value="1"/>
</dbReference>
<dbReference type="InterPro" id="IPR006896">
    <property type="entry name" value="Sec23/24_trunk_dom"/>
</dbReference>
<dbReference type="AlphaFoldDB" id="A0A2P6N4F5"/>
<dbReference type="SUPFAM" id="SSF82919">
    <property type="entry name" value="Zn-finger domain of Sec23/24"/>
    <property type="match status" value="1"/>
</dbReference>
<evidence type="ECO:0000313" key="9">
    <source>
        <dbReference type="Proteomes" id="UP000241769"/>
    </source>
</evidence>
<sequence>MSFPNADASTEITSEDAEMLELDLLYKSSLRWFPSDGGAKERSGLPWGFCVTPLASAPRDTKDLLAADSVARCDNCFAYLNPYAALNTKKGRETWRCALCGELTTYDAQKQNGNRFALDHTIFETRVSAADTDNSPPIFLSIVDVSDTPGRQLSLSAIRDAINAQIEALPEGCLFGLITYADTVGIYDLKTSPPHILRIPVFNGDTGAMLRLEDVLPFSQLFVNVGEYKENIITAVDSLSASTSSMRALGTCLDLVLDFFQSHSMTKNNRTSLYVCGRPNYGRGLITADTEGDDISPSTEFYRHQAERAVDADMCIDVYLLKDSKEISSYGLSSYKFLSLRTGGNVRLYDTLEDVQVARDVYHQYNGTISFQGLLRARTSLGFGIQQTFGHFSADIEFRDLCRIPSCDPYSTLYFYLQFVSVEGMARNQEAYVQLAFAYTLLNREPDRPLVERRLRVFTSRHSVSRSMQKVHREADASTVLSLLTQKIIRSSLDTTFAEADLLLRDWVTILLTQQAEYVTKNMGNVNLPETTSDSLLSQLIRYVFGLSKNAIMRPDVDGDRWSFLHSLYSGLSPDLLIRCIYPQLQKVGFSDRAGRPLLFSSTQGSDDLILDSFSHIMIVHPDQQPPEQGGFTRREVARLKSQRPMTAKVSYFPSSSLDRTLFHMMLEEEGAGGEGYKTFTEQLHQEVLKMVTAKRDDDE</sequence>
<dbReference type="Gene3D" id="1.20.120.730">
    <property type="entry name" value="Sec23/Sec24 helical domain"/>
    <property type="match status" value="1"/>
</dbReference>
<dbReference type="GO" id="GO:0070971">
    <property type="term" value="C:endoplasmic reticulum exit site"/>
    <property type="evidence" value="ECO:0007669"/>
    <property type="project" value="TreeGrafter"/>
</dbReference>